<dbReference type="GO" id="GO:0070475">
    <property type="term" value="P:rRNA base methylation"/>
    <property type="evidence" value="ECO:0007669"/>
    <property type="project" value="UniProtKB-UniRule"/>
</dbReference>
<feature type="binding site" evidence="1">
    <location>
        <position position="18"/>
    </location>
    <ligand>
        <name>S-adenosyl-L-methionine</name>
        <dbReference type="ChEBI" id="CHEBI:59789"/>
    </ligand>
</feature>
<feature type="binding site" evidence="1">
    <location>
        <position position="103"/>
    </location>
    <ligand>
        <name>S-adenosyl-L-methionine</name>
        <dbReference type="ChEBI" id="CHEBI:59789"/>
    </ligand>
</feature>
<dbReference type="RefSeq" id="WP_271205989.1">
    <property type="nucleotide sequence ID" value="NZ_BSFK01000016.1"/>
</dbReference>
<comment type="subunit">
    <text evidence="1">Monomer.</text>
</comment>
<comment type="caution">
    <text evidence="2">The sequence shown here is derived from an EMBL/GenBank/DDBJ whole genome shotgun (WGS) entry which is preliminary data.</text>
</comment>
<feature type="binding site" evidence="1">
    <location>
        <begin position="146"/>
        <end position="147"/>
    </location>
    <ligand>
        <name>S-adenosyl-L-methionine</name>
        <dbReference type="ChEBI" id="CHEBI:59789"/>
    </ligand>
</feature>
<feature type="binding site" evidence="1">
    <location>
        <position position="121"/>
    </location>
    <ligand>
        <name>S-adenosyl-L-methionine</name>
        <dbReference type="ChEBI" id="CHEBI:59789"/>
    </ligand>
</feature>
<dbReference type="EC" id="2.1.1.266" evidence="1"/>
<keyword evidence="1" id="KW-0698">rRNA processing</keyword>
<comment type="catalytic activity">
    <reaction evidence="1">
        <text>adenosine(2030) in 23S rRNA + S-adenosyl-L-methionine = N(6)-methyladenosine(2030) in 23S rRNA + S-adenosyl-L-homocysteine + H(+)</text>
        <dbReference type="Rhea" id="RHEA:43736"/>
        <dbReference type="Rhea" id="RHEA-COMP:10668"/>
        <dbReference type="Rhea" id="RHEA-COMP:10669"/>
        <dbReference type="ChEBI" id="CHEBI:15378"/>
        <dbReference type="ChEBI" id="CHEBI:57856"/>
        <dbReference type="ChEBI" id="CHEBI:59789"/>
        <dbReference type="ChEBI" id="CHEBI:74411"/>
        <dbReference type="ChEBI" id="CHEBI:74449"/>
        <dbReference type="EC" id="2.1.1.266"/>
    </reaction>
</comment>
<dbReference type="Gene3D" id="3.40.50.150">
    <property type="entry name" value="Vaccinia Virus protein VP39"/>
    <property type="match status" value="1"/>
</dbReference>
<evidence type="ECO:0000313" key="3">
    <source>
        <dbReference type="Proteomes" id="UP001143364"/>
    </source>
</evidence>
<dbReference type="GO" id="GO:0003723">
    <property type="term" value="F:RNA binding"/>
    <property type="evidence" value="ECO:0007669"/>
    <property type="project" value="UniProtKB-UniRule"/>
</dbReference>
<evidence type="ECO:0000313" key="2">
    <source>
        <dbReference type="EMBL" id="GLK78184.1"/>
    </source>
</evidence>
<feature type="site" description="Interaction with substrate rRNA" evidence="1">
    <location>
        <position position="3"/>
    </location>
</feature>
<dbReference type="Pfam" id="PF04378">
    <property type="entry name" value="RsmJ"/>
    <property type="match status" value="1"/>
</dbReference>
<name>A0A9W6JM29_9HYPH</name>
<dbReference type="GO" id="GO:0005829">
    <property type="term" value="C:cytosol"/>
    <property type="evidence" value="ECO:0007669"/>
    <property type="project" value="TreeGrafter"/>
</dbReference>
<feature type="binding site" evidence="1">
    <location>
        <position position="41"/>
    </location>
    <ligand>
        <name>S-adenosyl-L-methionine</name>
        <dbReference type="ChEBI" id="CHEBI:59789"/>
    </ligand>
</feature>
<dbReference type="HAMAP" id="MF_00934">
    <property type="entry name" value="23SrRNA_methyltr_J"/>
    <property type="match status" value="1"/>
</dbReference>
<dbReference type="InterPro" id="IPR029063">
    <property type="entry name" value="SAM-dependent_MTases_sf"/>
</dbReference>
<gene>
    <name evidence="1 2" type="primary">rlmJ</name>
    <name evidence="2" type="ORF">GCM10008171_34380</name>
</gene>
<keyword evidence="1" id="KW-0949">S-adenosyl-L-methionine</keyword>
<dbReference type="PANTHER" id="PTHR37426">
    <property type="entry name" value="RIBOSOMAL RNA LARGE SUBUNIT METHYLTRANSFERASE J"/>
    <property type="match status" value="1"/>
</dbReference>
<protein>
    <recommendedName>
        <fullName evidence="1">Ribosomal RNA large subunit methyltransferase J</fullName>
        <ecNumber evidence="1">2.1.1.266</ecNumber>
    </recommendedName>
    <alternativeName>
        <fullName evidence="1">23S rRNA (adenine(2030)-N6)-methyltransferase</fullName>
    </alternativeName>
    <alternativeName>
        <fullName evidence="1">23S rRNA m6A2030 methyltransferase</fullName>
    </alternativeName>
</protein>
<dbReference type="AlphaFoldDB" id="A0A9W6JM29"/>
<keyword evidence="1" id="KW-0808">Transferase</keyword>
<accession>A0A9W6JM29</accession>
<dbReference type="InterPro" id="IPR007473">
    <property type="entry name" value="RlmJ"/>
</dbReference>
<dbReference type="SUPFAM" id="SSF53335">
    <property type="entry name" value="S-adenosyl-L-methionine-dependent methyltransferases"/>
    <property type="match status" value="1"/>
</dbReference>
<dbReference type="Proteomes" id="UP001143364">
    <property type="component" value="Unassembled WGS sequence"/>
</dbReference>
<reference evidence="2" key="1">
    <citation type="journal article" date="2014" name="Int. J. Syst. Evol. Microbiol.">
        <title>Complete genome sequence of Corynebacterium casei LMG S-19264T (=DSM 44701T), isolated from a smear-ripened cheese.</title>
        <authorList>
            <consortium name="US DOE Joint Genome Institute (JGI-PGF)"/>
            <person name="Walter F."/>
            <person name="Albersmeier A."/>
            <person name="Kalinowski J."/>
            <person name="Ruckert C."/>
        </authorList>
    </citation>
    <scope>NUCLEOTIDE SEQUENCE</scope>
    <source>
        <strain evidence="2">VKM B-2555</strain>
    </source>
</reference>
<sequence>MNYRHAFHAGNFADVLKHVALARVVAYLNAKPAPWGYLDTHAGVGVYDLDGDEARRTGEWRDGVGRVAGRRFGEATERLLAPWRSVLAEFATPDGALARYPGSPEIVRRLARDDDRLRLCELHPADRESLARAMGRDARAKVVEIDGWTALNAWLPPRERRGLVLIDPPFEQPGELARMAERFLAARRVWPTGVYMLWYPIKDARETAAALLRPLAAAGVDKLLRVELRVREPNDPRTLAGSGLVIANPPWTLAEELSAGLPELAAALAQAPGAGAVVESLAAPQN</sequence>
<dbReference type="GO" id="GO:0036307">
    <property type="term" value="F:23S rRNA (adenine(2030)-N(6))-methyltransferase activity"/>
    <property type="evidence" value="ECO:0007669"/>
    <property type="project" value="UniProtKB-UniRule"/>
</dbReference>
<feature type="active site" description="Proton acceptor" evidence="1">
    <location>
        <position position="167"/>
    </location>
</feature>
<keyword evidence="3" id="KW-1185">Reference proteome</keyword>
<comment type="function">
    <text evidence="1">Specifically methylates the adenine in position 2030 of 23S rRNA.</text>
</comment>
<feature type="binding site" evidence="1">
    <location>
        <position position="167"/>
    </location>
    <ligand>
        <name>S-adenosyl-L-methionine</name>
        <dbReference type="ChEBI" id="CHEBI:59789"/>
    </ligand>
</feature>
<evidence type="ECO:0000256" key="1">
    <source>
        <dbReference type="HAMAP-Rule" id="MF_00934"/>
    </source>
</evidence>
<dbReference type="PANTHER" id="PTHR37426:SF1">
    <property type="entry name" value="RIBOSOMAL RNA LARGE SUBUNIT METHYLTRANSFERASE J"/>
    <property type="match status" value="1"/>
</dbReference>
<reference evidence="2" key="2">
    <citation type="submission" date="2023-01" db="EMBL/GenBank/DDBJ databases">
        <authorList>
            <person name="Sun Q."/>
            <person name="Evtushenko L."/>
        </authorList>
    </citation>
    <scope>NUCLEOTIDE SEQUENCE</scope>
    <source>
        <strain evidence="2">VKM B-2555</strain>
    </source>
</reference>
<comment type="similarity">
    <text evidence="1">Belongs to the RlmJ family.</text>
</comment>
<dbReference type="EMBL" id="BSFK01000016">
    <property type="protein sequence ID" value="GLK78184.1"/>
    <property type="molecule type" value="Genomic_DNA"/>
</dbReference>
<organism evidence="2 3">
    <name type="scientific">Methylopila jiangsuensis</name>
    <dbReference type="NCBI Taxonomy" id="586230"/>
    <lineage>
        <taxon>Bacteria</taxon>
        <taxon>Pseudomonadati</taxon>
        <taxon>Pseudomonadota</taxon>
        <taxon>Alphaproteobacteria</taxon>
        <taxon>Hyphomicrobiales</taxon>
        <taxon>Methylopilaceae</taxon>
        <taxon>Methylopila</taxon>
    </lineage>
</organism>
<keyword evidence="1 2" id="KW-0489">Methyltransferase</keyword>
<keyword evidence="1" id="KW-0694">RNA-binding</keyword>
<proteinExistence type="inferred from homology"/>